<name>A0A895Y9X8_9ACTN</name>
<evidence type="ECO:0000256" key="1">
    <source>
        <dbReference type="SAM" id="Phobius"/>
    </source>
</evidence>
<keyword evidence="1" id="KW-0472">Membrane</keyword>
<dbReference type="RefSeq" id="WP_239676267.1">
    <property type="nucleotide sequence ID" value="NZ_CP070499.1"/>
</dbReference>
<feature type="transmembrane region" description="Helical" evidence="1">
    <location>
        <begin position="12"/>
        <end position="38"/>
    </location>
</feature>
<dbReference type="KEGG" id="nhy:JQS43_21905"/>
<protein>
    <recommendedName>
        <fullName evidence="4">DUF4760 domain-containing protein</fullName>
    </recommendedName>
</protein>
<evidence type="ECO:0008006" key="4">
    <source>
        <dbReference type="Google" id="ProtNLM"/>
    </source>
</evidence>
<keyword evidence="1" id="KW-0812">Transmembrane</keyword>
<dbReference type="AlphaFoldDB" id="A0A895Y9X8"/>
<sequence length="212" mass="23941">MKAKKETSKAQLTVAVLIVVALLLLIGAFLFSALRFFVRADPTVVAAMMGASATVIVATLTVVGGRVFERKKAIEAEQRTQWAKLYEEFIREWLKIMQLNIPKEKRVEKVDDSAVVEYFANFSAKAMPWASAQVLNQWIAFRQLTVQGSAGDKGRGKQLLFEWEKLILAMRRDLGHKDKSLDDHQILKMFINDLDESIGKKEETQSQPERAG</sequence>
<keyword evidence="3" id="KW-1185">Reference proteome</keyword>
<organism evidence="2 3">
    <name type="scientific">Natronosporangium hydrolyticum</name>
    <dbReference type="NCBI Taxonomy" id="2811111"/>
    <lineage>
        <taxon>Bacteria</taxon>
        <taxon>Bacillati</taxon>
        <taxon>Actinomycetota</taxon>
        <taxon>Actinomycetes</taxon>
        <taxon>Micromonosporales</taxon>
        <taxon>Micromonosporaceae</taxon>
        <taxon>Natronosporangium</taxon>
    </lineage>
</organism>
<dbReference type="Proteomes" id="UP000662857">
    <property type="component" value="Chromosome"/>
</dbReference>
<evidence type="ECO:0000313" key="2">
    <source>
        <dbReference type="EMBL" id="QSB14151.1"/>
    </source>
</evidence>
<proteinExistence type="predicted"/>
<evidence type="ECO:0000313" key="3">
    <source>
        <dbReference type="Proteomes" id="UP000662857"/>
    </source>
</evidence>
<reference evidence="2" key="1">
    <citation type="submission" date="2021-02" db="EMBL/GenBank/DDBJ databases">
        <title>Natrosporangium hydrolyticum gen. nov., sp. nov, a haloalkaliphilic actinobacterium from a soda solonchak soil.</title>
        <authorList>
            <person name="Sorokin D.Y."/>
            <person name="Khijniak T.V."/>
            <person name="Zakharycheva A.P."/>
            <person name="Boueva O.V."/>
            <person name="Ariskina E.V."/>
            <person name="Hahnke R.L."/>
            <person name="Bunk B."/>
            <person name="Sproer C."/>
            <person name="Schumann P."/>
            <person name="Evtushenko L.I."/>
            <person name="Kublanov I.V."/>
        </authorList>
    </citation>
    <scope>NUCLEOTIDE SEQUENCE</scope>
    <source>
        <strain evidence="2">DSM 106523</strain>
    </source>
</reference>
<dbReference type="EMBL" id="CP070499">
    <property type="protein sequence ID" value="QSB14151.1"/>
    <property type="molecule type" value="Genomic_DNA"/>
</dbReference>
<feature type="transmembrane region" description="Helical" evidence="1">
    <location>
        <begin position="44"/>
        <end position="63"/>
    </location>
</feature>
<keyword evidence="1" id="KW-1133">Transmembrane helix</keyword>
<accession>A0A895Y9X8</accession>
<gene>
    <name evidence="2" type="ORF">JQS43_21905</name>
</gene>